<gene>
    <name evidence="1" type="ORF">K488DRAFT_91019</name>
</gene>
<keyword evidence="2" id="KW-1185">Reference proteome</keyword>
<dbReference type="Proteomes" id="UP000814128">
    <property type="component" value="Unassembled WGS sequence"/>
</dbReference>
<name>A0ACB8Q6B2_9AGAM</name>
<reference evidence="1" key="1">
    <citation type="submission" date="2021-02" db="EMBL/GenBank/DDBJ databases">
        <authorList>
            <consortium name="DOE Joint Genome Institute"/>
            <person name="Ahrendt S."/>
            <person name="Looney B.P."/>
            <person name="Miyauchi S."/>
            <person name="Morin E."/>
            <person name="Drula E."/>
            <person name="Courty P.E."/>
            <person name="Chicoki N."/>
            <person name="Fauchery L."/>
            <person name="Kohler A."/>
            <person name="Kuo A."/>
            <person name="Labutti K."/>
            <person name="Pangilinan J."/>
            <person name="Lipzen A."/>
            <person name="Riley R."/>
            <person name="Andreopoulos W."/>
            <person name="He G."/>
            <person name="Johnson J."/>
            <person name="Barry K.W."/>
            <person name="Grigoriev I.V."/>
            <person name="Nagy L."/>
            <person name="Hibbett D."/>
            <person name="Henrissat B."/>
            <person name="Matheny P.B."/>
            <person name="Labbe J."/>
            <person name="Martin F."/>
        </authorList>
    </citation>
    <scope>NUCLEOTIDE SEQUENCE</scope>
    <source>
        <strain evidence="1">EC-137</strain>
    </source>
</reference>
<reference evidence="1" key="2">
    <citation type="journal article" date="2022" name="New Phytol.">
        <title>Evolutionary transition to the ectomycorrhizal habit in the genomes of a hyperdiverse lineage of mushroom-forming fungi.</title>
        <authorList>
            <person name="Looney B."/>
            <person name="Miyauchi S."/>
            <person name="Morin E."/>
            <person name="Drula E."/>
            <person name="Courty P.E."/>
            <person name="Kohler A."/>
            <person name="Kuo A."/>
            <person name="LaButti K."/>
            <person name="Pangilinan J."/>
            <person name="Lipzen A."/>
            <person name="Riley R."/>
            <person name="Andreopoulos W."/>
            <person name="He G."/>
            <person name="Johnson J."/>
            <person name="Nolan M."/>
            <person name="Tritt A."/>
            <person name="Barry K.W."/>
            <person name="Grigoriev I.V."/>
            <person name="Nagy L.G."/>
            <person name="Hibbett D."/>
            <person name="Henrissat B."/>
            <person name="Matheny P.B."/>
            <person name="Labbe J."/>
            <person name="Martin F.M."/>
        </authorList>
    </citation>
    <scope>NUCLEOTIDE SEQUENCE</scope>
    <source>
        <strain evidence="1">EC-137</strain>
    </source>
</reference>
<proteinExistence type="predicted"/>
<protein>
    <submittedName>
        <fullName evidence="1">GroES-like protein</fullName>
    </submittedName>
</protein>
<evidence type="ECO:0000313" key="1">
    <source>
        <dbReference type="EMBL" id="KAI0027304.1"/>
    </source>
</evidence>
<evidence type="ECO:0000313" key="2">
    <source>
        <dbReference type="Proteomes" id="UP000814128"/>
    </source>
</evidence>
<organism evidence="1 2">
    <name type="scientific">Vararia minispora EC-137</name>
    <dbReference type="NCBI Taxonomy" id="1314806"/>
    <lineage>
        <taxon>Eukaryota</taxon>
        <taxon>Fungi</taxon>
        <taxon>Dikarya</taxon>
        <taxon>Basidiomycota</taxon>
        <taxon>Agaricomycotina</taxon>
        <taxon>Agaricomycetes</taxon>
        <taxon>Russulales</taxon>
        <taxon>Lachnocladiaceae</taxon>
        <taxon>Vararia</taxon>
    </lineage>
</organism>
<comment type="caution">
    <text evidence="1">The sequence shown here is derived from an EMBL/GenBank/DDBJ whole genome shotgun (WGS) entry which is preliminary data.</text>
</comment>
<sequence>MSQQQKALIVPNRDAGKFSFTTRDIPKPGSGEVLVRNIAIALNPVDAITPKNPDIIEQFFGGFPATGGYDGAGVIHEIGEGVSGWSVGDKILYQCAHGHDYFTFQEYTLTFATRVAKIPANVTFDQAATLPLALATAAIGMYEARSEPGAISGGAGYTAPWEEGGRGKYAGQPIIISGGASSVGQFAIQLAKLSGFDPIITTSSASNTEYCKAAGATHVINYKEMPPDQLPAEIRKVISEPFQFIVHASGDANSQKVYWDMLANGGTLVTTTNPSVGKRNDVADDGTGRRNVSIFASINEGPHVGFATRMYAALTGMLEHGELKPNNIELVSNGLAGVPDALERYFAQGVSGVKLVARLSETP</sequence>
<accession>A0ACB8Q6B2</accession>
<dbReference type="EMBL" id="MU273937">
    <property type="protein sequence ID" value="KAI0027304.1"/>
    <property type="molecule type" value="Genomic_DNA"/>
</dbReference>